<feature type="compositionally biased region" description="Basic residues" evidence="1">
    <location>
        <begin position="453"/>
        <end position="468"/>
    </location>
</feature>
<evidence type="ECO:0000256" key="1">
    <source>
        <dbReference type="SAM" id="MobiDB-lite"/>
    </source>
</evidence>
<dbReference type="Proteomes" id="UP000504606">
    <property type="component" value="Unplaced"/>
</dbReference>
<accession>A0A9C6X584</accession>
<feature type="region of interest" description="Disordered" evidence="1">
    <location>
        <begin position="447"/>
        <end position="479"/>
    </location>
</feature>
<organism evidence="2 3">
    <name type="scientific">Frankliniella occidentalis</name>
    <name type="common">Western flower thrips</name>
    <name type="synonym">Euthrips occidentalis</name>
    <dbReference type="NCBI Taxonomy" id="133901"/>
    <lineage>
        <taxon>Eukaryota</taxon>
        <taxon>Metazoa</taxon>
        <taxon>Ecdysozoa</taxon>
        <taxon>Arthropoda</taxon>
        <taxon>Hexapoda</taxon>
        <taxon>Insecta</taxon>
        <taxon>Pterygota</taxon>
        <taxon>Neoptera</taxon>
        <taxon>Paraneoptera</taxon>
        <taxon>Thysanoptera</taxon>
        <taxon>Terebrantia</taxon>
        <taxon>Thripoidea</taxon>
        <taxon>Thripidae</taxon>
        <taxon>Frankliniella</taxon>
    </lineage>
</organism>
<evidence type="ECO:0000313" key="2">
    <source>
        <dbReference type="Proteomes" id="UP000504606"/>
    </source>
</evidence>
<protein>
    <submittedName>
        <fullName evidence="3">Uncharacterized protein LOC127750858</fullName>
    </submittedName>
</protein>
<reference evidence="3" key="1">
    <citation type="submission" date="2025-08" db="UniProtKB">
        <authorList>
            <consortium name="RefSeq"/>
        </authorList>
    </citation>
    <scope>IDENTIFICATION</scope>
    <source>
        <tissue evidence="3">Whole organism</tissue>
    </source>
</reference>
<sequence length="503" mass="56915">MEAFLKFSLNEICWEAGVVPKGEEAALHVSSVSSWDTVVVQFINGQCVNHLILLEKFLFDGHNLKLMKYEQTAEELSITIDHDLEGDDLTLHEELKYSCHVQVNNVSQTYNQKTFGDCIQKAMEKAGFATEGEPCFNHLLYDALKENVIVKFSTSEEANLAVHLDNIIYEKKLLSFKKIGTSMSTKSSVLNESNDVFIEENNEKVDIFGTEGTNIFLKVMARFRDDIPAGGSHDTFLETILPVMSSMGVSTNIIDMRKRKAALREQFRRNCKSGKTNHPLYNVHNVIFNNASKDSLKGTFFEWKKNDEDCSVTSVTSDDLFLDDLAHFSEASSWTINSELALVQLFLDHKEDYNNALGKTDFWRMISQKLLDKKYVHKWQACQSKYNSLSSEYRSLCDDATSTGSAGLLQLVKNEGTRAVMEVMHQIKQYDVDANPEITMSAGVSVSKQVRPPQHRGRTRHPGIKRKIDRQERQATAEESQAQAIMLFAKAYAFSKGMPLPPE</sequence>
<dbReference type="GeneID" id="127750858"/>
<evidence type="ECO:0000313" key="3">
    <source>
        <dbReference type="RefSeq" id="XP_052129425.1"/>
    </source>
</evidence>
<dbReference type="Gene3D" id="1.10.10.60">
    <property type="entry name" value="Homeodomain-like"/>
    <property type="match status" value="1"/>
</dbReference>
<dbReference type="AlphaFoldDB" id="A0A9C6X584"/>
<name>A0A9C6X584_FRAOC</name>
<dbReference type="RefSeq" id="XP_052129425.1">
    <property type="nucleotide sequence ID" value="XM_052273465.1"/>
</dbReference>
<gene>
    <name evidence="3" type="primary">LOC127750858</name>
</gene>
<dbReference type="KEGG" id="foc:127750858"/>
<keyword evidence="2" id="KW-1185">Reference proteome</keyword>
<proteinExistence type="predicted"/>